<dbReference type="SUPFAM" id="SSF54928">
    <property type="entry name" value="RNA-binding domain, RBD"/>
    <property type="match status" value="1"/>
</dbReference>
<protein>
    <submittedName>
        <fullName evidence="4">Heterogeneous nuclear ribonucleoprotein 1</fullName>
    </submittedName>
</protein>
<dbReference type="PANTHER" id="PTHR48035">
    <property type="entry name" value="HETEROGENEOUS NUCLEAR RIBONUCLEOPROTEIN 1"/>
    <property type="match status" value="1"/>
</dbReference>
<dbReference type="AlphaFoldDB" id="A0A8K0ILD6"/>
<feature type="compositionally biased region" description="Polar residues" evidence="2">
    <location>
        <begin position="369"/>
        <end position="380"/>
    </location>
</feature>
<comment type="caution">
    <text evidence="4">The sequence shown here is derived from an EMBL/GenBank/DDBJ whole genome shotgun (WGS) entry which is preliminary data.</text>
</comment>
<reference evidence="4" key="1">
    <citation type="journal article" date="2017" name="Gigascience">
        <title>The genome draft of coconut (Cocos nucifera).</title>
        <authorList>
            <person name="Xiao Y."/>
            <person name="Xu P."/>
            <person name="Fan H."/>
            <person name="Baudouin L."/>
            <person name="Xia W."/>
            <person name="Bocs S."/>
            <person name="Xu J."/>
            <person name="Li Q."/>
            <person name="Guo A."/>
            <person name="Zhou L."/>
            <person name="Li J."/>
            <person name="Wu Y."/>
            <person name="Ma Z."/>
            <person name="Armero A."/>
            <person name="Issali A.E."/>
            <person name="Liu N."/>
            <person name="Peng M."/>
            <person name="Yang Y."/>
        </authorList>
    </citation>
    <scope>NUCLEOTIDE SEQUENCE</scope>
    <source>
        <tissue evidence="4">Spear leaf of Hainan Tall coconut</tissue>
    </source>
</reference>
<evidence type="ECO:0000313" key="5">
    <source>
        <dbReference type="Proteomes" id="UP000797356"/>
    </source>
</evidence>
<keyword evidence="5" id="KW-1185">Reference proteome</keyword>
<evidence type="ECO:0000313" key="4">
    <source>
        <dbReference type="EMBL" id="KAG1361484.1"/>
    </source>
</evidence>
<dbReference type="InterPro" id="IPR053260">
    <property type="entry name" value="hnRNP"/>
</dbReference>
<dbReference type="InterPro" id="IPR000504">
    <property type="entry name" value="RRM_dom"/>
</dbReference>
<gene>
    <name evidence="4" type="ORF">COCNU_09G009470</name>
</gene>
<accession>A0A8K0ILD6</accession>
<dbReference type="Proteomes" id="UP000797356">
    <property type="component" value="Chromosome 9"/>
</dbReference>
<evidence type="ECO:0000256" key="1">
    <source>
        <dbReference type="PROSITE-ProRule" id="PRU00176"/>
    </source>
</evidence>
<dbReference type="Pfam" id="PF00076">
    <property type="entry name" value="RRM_1"/>
    <property type="match status" value="1"/>
</dbReference>
<dbReference type="PANTHER" id="PTHR48035:SF2">
    <property type="entry name" value="RNA-BINDING REGION RNP-1 DOMAIN-CONTAINING PROTEIN"/>
    <property type="match status" value="1"/>
</dbReference>
<feature type="compositionally biased region" description="Low complexity" evidence="2">
    <location>
        <begin position="88"/>
        <end position="99"/>
    </location>
</feature>
<dbReference type="Gene3D" id="3.30.70.330">
    <property type="match status" value="2"/>
</dbReference>
<organism evidence="4 5">
    <name type="scientific">Cocos nucifera</name>
    <name type="common">Coconut palm</name>
    <dbReference type="NCBI Taxonomy" id="13894"/>
    <lineage>
        <taxon>Eukaryota</taxon>
        <taxon>Viridiplantae</taxon>
        <taxon>Streptophyta</taxon>
        <taxon>Embryophyta</taxon>
        <taxon>Tracheophyta</taxon>
        <taxon>Spermatophyta</taxon>
        <taxon>Magnoliopsida</taxon>
        <taxon>Liliopsida</taxon>
        <taxon>Arecaceae</taxon>
        <taxon>Arecoideae</taxon>
        <taxon>Cocoseae</taxon>
        <taxon>Attaleinae</taxon>
        <taxon>Cocos</taxon>
    </lineage>
</organism>
<keyword evidence="1" id="KW-0694">RNA-binding</keyword>
<sequence length="420" mass="43609">MESEEGRLFVGGISWDTTGDRLKEYFGKYGEVLQTVIVRNKVTGRSRGFGFVAFANPSLLDRVLQDKHSIDCRTVEAKRATSSKEQQASARSGNSSAGRTSGGGSGANIGTNKIFVGGLPPTLTKEAFCQYFQDYGTDAVDEVLHKTFHELNGKLVEVKHALPKDANPSGGGARSMGGGSYQAYGGSGVNSSSCDGRMETYRYMQPQAAGVGIFHMVCQAMVHQAMGYGAPSNGYGATNNGVGYGGYGLGVYGSAAAGFREPAGGGYGNPNAPLAGYVSGPPGGLRNLWNNQAPTAYGSAGYDGNTAYGDASTWNAPAGCGAITAPTCQSPSGTTRYGNEGYDYRGYVGVEGPCGSQGGYGAVRGHGSSDPTSNPSSVQENKGQVLVTWVVAMVMLMGSQVIQMLGDLTLHGEGLMELLN</sequence>
<dbReference type="EMBL" id="CM017880">
    <property type="protein sequence ID" value="KAG1361484.1"/>
    <property type="molecule type" value="Genomic_DNA"/>
</dbReference>
<dbReference type="GO" id="GO:0003723">
    <property type="term" value="F:RNA binding"/>
    <property type="evidence" value="ECO:0007669"/>
    <property type="project" value="UniProtKB-UniRule"/>
</dbReference>
<dbReference type="InterPro" id="IPR035979">
    <property type="entry name" value="RBD_domain_sf"/>
</dbReference>
<proteinExistence type="predicted"/>
<dbReference type="SMART" id="SM00360">
    <property type="entry name" value="RRM"/>
    <property type="match status" value="2"/>
</dbReference>
<keyword evidence="4" id="KW-0687">Ribonucleoprotein</keyword>
<dbReference type="InterPro" id="IPR012677">
    <property type="entry name" value="Nucleotide-bd_a/b_plait_sf"/>
</dbReference>
<dbReference type="GO" id="GO:1990904">
    <property type="term" value="C:ribonucleoprotein complex"/>
    <property type="evidence" value="ECO:0007669"/>
    <property type="project" value="UniProtKB-KW"/>
</dbReference>
<reference evidence="4" key="2">
    <citation type="submission" date="2019-07" db="EMBL/GenBank/DDBJ databases">
        <authorList>
            <person name="Yang Y."/>
            <person name="Bocs S."/>
            <person name="Baudouin L."/>
        </authorList>
    </citation>
    <scope>NUCLEOTIDE SEQUENCE</scope>
    <source>
        <tissue evidence="4">Spear leaf of Hainan Tall coconut</tissue>
    </source>
</reference>
<dbReference type="PROSITE" id="PS50102">
    <property type="entry name" value="RRM"/>
    <property type="match status" value="1"/>
</dbReference>
<feature type="region of interest" description="Disordered" evidence="2">
    <location>
        <begin position="75"/>
        <end position="105"/>
    </location>
</feature>
<dbReference type="OrthoDB" id="1875751at2759"/>
<evidence type="ECO:0000259" key="3">
    <source>
        <dbReference type="PROSITE" id="PS50102"/>
    </source>
</evidence>
<feature type="domain" description="RRM" evidence="3">
    <location>
        <begin position="6"/>
        <end position="82"/>
    </location>
</feature>
<evidence type="ECO:0000256" key="2">
    <source>
        <dbReference type="SAM" id="MobiDB-lite"/>
    </source>
</evidence>
<feature type="region of interest" description="Disordered" evidence="2">
    <location>
        <begin position="360"/>
        <end position="380"/>
    </location>
</feature>
<name>A0A8K0ILD6_COCNU</name>